<proteinExistence type="predicted"/>
<protein>
    <submittedName>
        <fullName evidence="1">Uncharacterized protein</fullName>
    </submittedName>
</protein>
<dbReference type="EMBL" id="OU015584">
    <property type="protein sequence ID" value="CAG5081319.1"/>
    <property type="molecule type" value="Genomic_DNA"/>
</dbReference>
<reference evidence="1" key="1">
    <citation type="submission" date="2021-04" db="EMBL/GenBank/DDBJ databases">
        <authorList>
            <person name="Rodrigo-Torres L."/>
            <person name="Arahal R. D."/>
            <person name="Lucena T."/>
        </authorList>
    </citation>
    <scope>NUCLEOTIDE SEQUENCE</scope>
    <source>
        <strain evidence="1">AS29M-1</strain>
    </source>
</reference>
<evidence type="ECO:0000313" key="2">
    <source>
        <dbReference type="Proteomes" id="UP000683507"/>
    </source>
</evidence>
<keyword evidence="2" id="KW-1185">Reference proteome</keyword>
<gene>
    <name evidence="1" type="ORF">CRYO30217_01593</name>
</gene>
<dbReference type="AlphaFoldDB" id="A0A916NAS2"/>
<dbReference type="RefSeq" id="WP_258541791.1">
    <property type="nucleotide sequence ID" value="NZ_OU015584.1"/>
</dbReference>
<dbReference type="Proteomes" id="UP000683507">
    <property type="component" value="Chromosome"/>
</dbReference>
<dbReference type="KEGG" id="ptan:CRYO30217_01593"/>
<name>A0A916NAS2_9FLAO</name>
<accession>A0A916NAS2</accession>
<sequence length="264" mass="28385">MSKQKGVIKLEGNLGGISFYVSDGKHLARVAGGPSKERIAKDPAFKRTRENNKEFGGSARAAKALRLSMGGLMQTMAGSRLVSRLTALFKSINLKANGVRGQRPIEASSYKAMLKNLEFNRKSSFGTIFSASFATTINADRNEAIIDINAFTPDSYVNAPPGATHFKLVAALGVVSDYIFDSGTNEYEPAVPTQDTLGAQAYSNMLSLTANTPAQTLTVSLPNAPVIDAECTVILTLGIEFYQEVSGNHYLFAQDNAMKIIDAF</sequence>
<organism evidence="1 2">
    <name type="scientific">Parvicella tangerina</name>
    <dbReference type="NCBI Taxonomy" id="2829795"/>
    <lineage>
        <taxon>Bacteria</taxon>
        <taxon>Pseudomonadati</taxon>
        <taxon>Bacteroidota</taxon>
        <taxon>Flavobacteriia</taxon>
        <taxon>Flavobacteriales</taxon>
        <taxon>Parvicellaceae</taxon>
        <taxon>Parvicella</taxon>
    </lineage>
</organism>
<evidence type="ECO:0000313" key="1">
    <source>
        <dbReference type="EMBL" id="CAG5081319.1"/>
    </source>
</evidence>